<dbReference type="Proteomes" id="UP000887566">
    <property type="component" value="Unplaced"/>
</dbReference>
<reference evidence="2 3" key="1">
    <citation type="submission" date="2022-11" db="UniProtKB">
        <authorList>
            <consortium name="WormBaseParasite"/>
        </authorList>
    </citation>
    <scope>IDENTIFICATION</scope>
</reference>
<proteinExistence type="predicted"/>
<evidence type="ECO:0000313" key="2">
    <source>
        <dbReference type="WBParaSite" id="PSAMB.scaffold7830size7046.g30615.t1"/>
    </source>
</evidence>
<keyword evidence="1" id="KW-1185">Reference proteome</keyword>
<evidence type="ECO:0000313" key="1">
    <source>
        <dbReference type="Proteomes" id="UP000887566"/>
    </source>
</evidence>
<dbReference type="WBParaSite" id="PSAMB.scaffold7830size7046.g30615.t1">
    <property type="protein sequence ID" value="PSAMB.scaffold7830size7046.g30615.t1"/>
    <property type="gene ID" value="PSAMB.scaffold7830size7046.g30615"/>
</dbReference>
<dbReference type="WBParaSite" id="PSAMB.scaffold8859size5689.g31849.t1">
    <property type="protein sequence ID" value="PSAMB.scaffold8859size5689.g31849.t1"/>
    <property type="gene ID" value="PSAMB.scaffold8859size5689.g31849"/>
</dbReference>
<protein>
    <submittedName>
        <fullName evidence="2 3">Uncharacterized protein</fullName>
    </submittedName>
</protein>
<accession>A0A914XLD9</accession>
<organism evidence="1 3">
    <name type="scientific">Plectus sambesii</name>
    <dbReference type="NCBI Taxonomy" id="2011161"/>
    <lineage>
        <taxon>Eukaryota</taxon>
        <taxon>Metazoa</taxon>
        <taxon>Ecdysozoa</taxon>
        <taxon>Nematoda</taxon>
        <taxon>Chromadorea</taxon>
        <taxon>Plectida</taxon>
        <taxon>Plectina</taxon>
        <taxon>Plectoidea</taxon>
        <taxon>Plectidae</taxon>
        <taxon>Plectus</taxon>
    </lineage>
</organism>
<evidence type="ECO:0000313" key="3">
    <source>
        <dbReference type="WBParaSite" id="PSAMB.scaffold8859size5689.g31849.t1"/>
    </source>
</evidence>
<name>A0A914XLD9_9BILA</name>
<dbReference type="AlphaFoldDB" id="A0A914XLD9"/>
<sequence length="64" mass="6489">MDSNTTGAYSAYLAFQSVSGDNLGGSDGFNDGGECNGDSVDGSDLPGTTLACLLRYGQSENVSE</sequence>